<name>A0ACC0W4D1_9STRA</name>
<evidence type="ECO:0000313" key="2">
    <source>
        <dbReference type="Proteomes" id="UP001163321"/>
    </source>
</evidence>
<comment type="caution">
    <text evidence="1">The sequence shown here is derived from an EMBL/GenBank/DDBJ whole genome shotgun (WGS) entry which is preliminary data.</text>
</comment>
<gene>
    <name evidence="1" type="ORF">PsorP6_006677</name>
</gene>
<dbReference type="Proteomes" id="UP001163321">
    <property type="component" value="Chromosome 4"/>
</dbReference>
<dbReference type="EMBL" id="CM047583">
    <property type="protein sequence ID" value="KAI9913397.1"/>
    <property type="molecule type" value="Genomic_DNA"/>
</dbReference>
<protein>
    <submittedName>
        <fullName evidence="1">Uncharacterized protein</fullName>
    </submittedName>
</protein>
<organism evidence="1 2">
    <name type="scientific">Peronosclerospora sorghi</name>
    <dbReference type="NCBI Taxonomy" id="230839"/>
    <lineage>
        <taxon>Eukaryota</taxon>
        <taxon>Sar</taxon>
        <taxon>Stramenopiles</taxon>
        <taxon>Oomycota</taxon>
        <taxon>Peronosporomycetes</taxon>
        <taxon>Peronosporales</taxon>
        <taxon>Peronosporaceae</taxon>
        <taxon>Peronosclerospora</taxon>
    </lineage>
</organism>
<proteinExistence type="predicted"/>
<reference evidence="1 2" key="1">
    <citation type="journal article" date="2022" name="bioRxiv">
        <title>The genome of the oomycete Peronosclerospora sorghi, a cosmopolitan pathogen of maize and sorghum, is inflated with dispersed pseudogenes.</title>
        <authorList>
            <person name="Fletcher K."/>
            <person name="Martin F."/>
            <person name="Isakeit T."/>
            <person name="Cavanaugh K."/>
            <person name="Magill C."/>
            <person name="Michelmore R."/>
        </authorList>
    </citation>
    <scope>NUCLEOTIDE SEQUENCE [LARGE SCALE GENOMIC DNA]</scope>
    <source>
        <strain evidence="1">P6</strain>
    </source>
</reference>
<accession>A0ACC0W4D1</accession>
<keyword evidence="2" id="KW-1185">Reference proteome</keyword>
<sequence>MMLAFRGDTYALHQARLALRDNFMANSQVSDTKHLEELVQGIDEAEEMLLHHIVQGRAKQTEGEKAPRFEVILTDTQRQSMRKDEELTPLTEKSANEPLVMNSGNFCQRPS</sequence>
<evidence type="ECO:0000313" key="1">
    <source>
        <dbReference type="EMBL" id="KAI9913397.1"/>
    </source>
</evidence>